<dbReference type="Proteomes" id="UP000823906">
    <property type="component" value="Unassembled WGS sequence"/>
</dbReference>
<evidence type="ECO:0000256" key="1">
    <source>
        <dbReference type="ARBA" id="ARBA00023015"/>
    </source>
</evidence>
<dbReference type="GO" id="GO:0003700">
    <property type="term" value="F:DNA-binding transcription factor activity"/>
    <property type="evidence" value="ECO:0007669"/>
    <property type="project" value="InterPro"/>
</dbReference>
<dbReference type="EMBL" id="DWWN01000035">
    <property type="protein sequence ID" value="HJC45517.1"/>
    <property type="molecule type" value="Genomic_DNA"/>
</dbReference>
<reference evidence="4" key="1">
    <citation type="journal article" date="2021" name="PeerJ">
        <title>Extensive microbial diversity within the chicken gut microbiome revealed by metagenomics and culture.</title>
        <authorList>
            <person name="Gilroy R."/>
            <person name="Ravi A."/>
            <person name="Getino M."/>
            <person name="Pursley I."/>
            <person name="Horton D.L."/>
            <person name="Alikhan N.F."/>
            <person name="Baker D."/>
            <person name="Gharbi K."/>
            <person name="Hall N."/>
            <person name="Watson M."/>
            <person name="Adriaenssens E.M."/>
            <person name="Foster-Nyarko E."/>
            <person name="Jarju S."/>
            <person name="Secka A."/>
            <person name="Antonio M."/>
            <person name="Oren A."/>
            <person name="Chaudhuri R.R."/>
            <person name="La Ragione R."/>
            <person name="Hildebrand F."/>
            <person name="Pallen M.J."/>
        </authorList>
    </citation>
    <scope>NUCLEOTIDE SEQUENCE</scope>
    <source>
        <strain evidence="4">ChiSjej5B23-2810</strain>
    </source>
</reference>
<organism evidence="4 5">
    <name type="scientific">Candidatus Faecalibacterium faecigallinarum</name>
    <dbReference type="NCBI Taxonomy" id="2838577"/>
    <lineage>
        <taxon>Bacteria</taxon>
        <taxon>Bacillati</taxon>
        <taxon>Bacillota</taxon>
        <taxon>Clostridia</taxon>
        <taxon>Eubacteriales</taxon>
        <taxon>Oscillospiraceae</taxon>
        <taxon>Faecalibacterium</taxon>
    </lineage>
</organism>
<dbReference type="Pfam" id="PF12116">
    <property type="entry name" value="SpoIIID"/>
    <property type="match status" value="1"/>
</dbReference>
<keyword evidence="2" id="KW-0238">DNA-binding</keyword>
<dbReference type="InterPro" id="IPR014208">
    <property type="entry name" value="Spore_III_D"/>
</dbReference>
<name>A0A9D2P8N4_9FIRM</name>
<reference evidence="4" key="2">
    <citation type="submission" date="2021-04" db="EMBL/GenBank/DDBJ databases">
        <authorList>
            <person name="Gilroy R."/>
        </authorList>
    </citation>
    <scope>NUCLEOTIDE SEQUENCE</scope>
    <source>
        <strain evidence="4">ChiSjej5B23-2810</strain>
    </source>
</reference>
<sequence length="50" mass="5280">MKGDPVQRAVLLGEYIVQHSATVRAAAAAFGYSKSTVHKDVINTDGLHGV</sequence>
<accession>A0A9D2P8N4</accession>
<dbReference type="GO" id="GO:0003677">
    <property type="term" value="F:DNA binding"/>
    <property type="evidence" value="ECO:0007669"/>
    <property type="project" value="UniProtKB-KW"/>
</dbReference>
<keyword evidence="3" id="KW-0804">Transcription</keyword>
<dbReference type="PROSITE" id="PS00894">
    <property type="entry name" value="HTH_DEOR_1"/>
    <property type="match status" value="1"/>
</dbReference>
<keyword evidence="1" id="KW-0805">Transcription regulation</keyword>
<dbReference type="InterPro" id="IPR018356">
    <property type="entry name" value="Tscrpt_reg_HTH_DeoR_CS"/>
</dbReference>
<evidence type="ECO:0000313" key="5">
    <source>
        <dbReference type="Proteomes" id="UP000823906"/>
    </source>
</evidence>
<evidence type="ECO:0000313" key="4">
    <source>
        <dbReference type="EMBL" id="HJC45517.1"/>
    </source>
</evidence>
<evidence type="ECO:0000256" key="3">
    <source>
        <dbReference type="ARBA" id="ARBA00023163"/>
    </source>
</evidence>
<gene>
    <name evidence="4" type="ORF">H9703_05205</name>
</gene>
<protein>
    <submittedName>
        <fullName evidence="4">Sporulation transcriptional regulator SpoIIID</fullName>
    </submittedName>
</protein>
<proteinExistence type="predicted"/>
<evidence type="ECO:0000256" key="2">
    <source>
        <dbReference type="ARBA" id="ARBA00023125"/>
    </source>
</evidence>
<dbReference type="AlphaFoldDB" id="A0A9D2P8N4"/>
<comment type="caution">
    <text evidence="4">The sequence shown here is derived from an EMBL/GenBank/DDBJ whole genome shotgun (WGS) entry which is preliminary data.</text>
</comment>